<dbReference type="InterPro" id="IPR058245">
    <property type="entry name" value="NreC/VraR/RcsB-like_REC"/>
</dbReference>
<evidence type="ECO:0000259" key="7">
    <source>
        <dbReference type="PROSITE" id="PS50110"/>
    </source>
</evidence>
<feature type="domain" description="Response regulatory" evidence="7">
    <location>
        <begin position="10"/>
        <end position="126"/>
    </location>
</feature>
<evidence type="ECO:0000259" key="6">
    <source>
        <dbReference type="PROSITE" id="PS50043"/>
    </source>
</evidence>
<dbReference type="PANTHER" id="PTHR43214">
    <property type="entry name" value="TWO-COMPONENT RESPONSE REGULATOR"/>
    <property type="match status" value="1"/>
</dbReference>
<dbReference type="PATRIC" id="fig|1316928.3.peg.2051"/>
<dbReference type="PROSITE" id="PS50043">
    <property type="entry name" value="HTH_LUXR_2"/>
    <property type="match status" value="1"/>
</dbReference>
<dbReference type="PANTHER" id="PTHR43214:SF24">
    <property type="entry name" value="TRANSCRIPTIONAL REGULATORY PROTEIN NARL-RELATED"/>
    <property type="match status" value="1"/>
</dbReference>
<dbReference type="GO" id="GO:0000160">
    <property type="term" value="P:phosphorelay signal transduction system"/>
    <property type="evidence" value="ECO:0007669"/>
    <property type="project" value="InterPro"/>
</dbReference>
<dbReference type="Pfam" id="PF00072">
    <property type="entry name" value="Response_reg"/>
    <property type="match status" value="1"/>
</dbReference>
<dbReference type="SMART" id="SM00421">
    <property type="entry name" value="HTH_LUXR"/>
    <property type="match status" value="1"/>
</dbReference>
<dbReference type="SMART" id="SM00448">
    <property type="entry name" value="REC"/>
    <property type="match status" value="1"/>
</dbReference>
<keyword evidence="4" id="KW-0804">Transcription</keyword>
<evidence type="ECO:0000313" key="9">
    <source>
        <dbReference type="Proteomes" id="UP000013569"/>
    </source>
</evidence>
<dbReference type="SUPFAM" id="SSF52172">
    <property type="entry name" value="CheY-like"/>
    <property type="match status" value="1"/>
</dbReference>
<dbReference type="InterPro" id="IPR000792">
    <property type="entry name" value="Tscrpt_reg_LuxR_C"/>
</dbReference>
<dbReference type="Pfam" id="PF00196">
    <property type="entry name" value="GerE"/>
    <property type="match status" value="1"/>
</dbReference>
<sequence length="222" mass="23203">MATVAVMTARIMIVDDDPLVRSGLRLLLGGDSGLDIVAEASNGQEALDTHGTGPVDLVLMDLRMPILDGIAATGRFKALSSAPAVIVLTTFDADDYVVRALAMGADGFLLKDTPPDDIVAAIHDVLDGRPALSPSVTAALIKQVVSTGGHRASSAAGRVDQLTARERDVAVELARGASNAEIAERLYMSLATVKAHISHIFTKLDASNRVQVAILMHDAGMV</sequence>
<dbReference type="PROSITE" id="PS00622">
    <property type="entry name" value="HTH_LUXR_1"/>
    <property type="match status" value="1"/>
</dbReference>
<dbReference type="CDD" id="cd06170">
    <property type="entry name" value="LuxR_C_like"/>
    <property type="match status" value="1"/>
</dbReference>
<dbReference type="SUPFAM" id="SSF46894">
    <property type="entry name" value="C-terminal effector domain of the bipartite response regulators"/>
    <property type="match status" value="1"/>
</dbReference>
<dbReference type="GO" id="GO:0003677">
    <property type="term" value="F:DNA binding"/>
    <property type="evidence" value="ECO:0007669"/>
    <property type="project" value="UniProtKB-KW"/>
</dbReference>
<dbReference type="InterPro" id="IPR001789">
    <property type="entry name" value="Sig_transdc_resp-reg_receiver"/>
</dbReference>
<name>R7YAG8_9ACTN</name>
<dbReference type="Proteomes" id="UP000013569">
    <property type="component" value="Unassembled WGS sequence"/>
</dbReference>
<dbReference type="InterPro" id="IPR011006">
    <property type="entry name" value="CheY-like_superfamily"/>
</dbReference>
<dbReference type="AlphaFoldDB" id="R7YAG8"/>
<gene>
    <name evidence="8" type="ORF">GTC6_10221</name>
</gene>
<comment type="caution">
    <text evidence="8">The sequence shown here is derived from an EMBL/GenBank/DDBJ whole genome shotgun (WGS) entry which is preliminary data.</text>
</comment>
<feature type="modified residue" description="4-aspartylphosphate" evidence="5">
    <location>
        <position position="61"/>
    </location>
</feature>
<evidence type="ECO:0000313" key="8">
    <source>
        <dbReference type="EMBL" id="EON32729.1"/>
    </source>
</evidence>
<evidence type="ECO:0000256" key="3">
    <source>
        <dbReference type="ARBA" id="ARBA00023125"/>
    </source>
</evidence>
<dbReference type="CDD" id="cd17535">
    <property type="entry name" value="REC_NarL-like"/>
    <property type="match status" value="1"/>
</dbReference>
<keyword evidence="3 8" id="KW-0238">DNA-binding</keyword>
<dbReference type="EMBL" id="AQPW01000010">
    <property type="protein sequence ID" value="EON32729.1"/>
    <property type="molecule type" value="Genomic_DNA"/>
</dbReference>
<keyword evidence="2" id="KW-0805">Transcription regulation</keyword>
<accession>R7YAG8</accession>
<protein>
    <submittedName>
        <fullName evidence="8">Response regulator containing a CheY-like receiver domain and an HTH DNA-binding domain</fullName>
    </submittedName>
</protein>
<dbReference type="InterPro" id="IPR039420">
    <property type="entry name" value="WalR-like"/>
</dbReference>
<evidence type="ECO:0000256" key="2">
    <source>
        <dbReference type="ARBA" id="ARBA00023015"/>
    </source>
</evidence>
<evidence type="ECO:0000256" key="1">
    <source>
        <dbReference type="ARBA" id="ARBA00022553"/>
    </source>
</evidence>
<dbReference type="PRINTS" id="PR00038">
    <property type="entry name" value="HTHLUXR"/>
</dbReference>
<dbReference type="Gene3D" id="3.40.50.2300">
    <property type="match status" value="1"/>
</dbReference>
<feature type="domain" description="HTH luxR-type" evidence="6">
    <location>
        <begin position="155"/>
        <end position="220"/>
    </location>
</feature>
<proteinExistence type="predicted"/>
<organism evidence="8 9">
    <name type="scientific">Gordonia terrae C-6</name>
    <dbReference type="NCBI Taxonomy" id="1316928"/>
    <lineage>
        <taxon>Bacteria</taxon>
        <taxon>Bacillati</taxon>
        <taxon>Actinomycetota</taxon>
        <taxon>Actinomycetes</taxon>
        <taxon>Mycobacteriales</taxon>
        <taxon>Gordoniaceae</taxon>
        <taxon>Gordonia</taxon>
    </lineage>
</organism>
<evidence type="ECO:0000256" key="5">
    <source>
        <dbReference type="PROSITE-ProRule" id="PRU00169"/>
    </source>
</evidence>
<dbReference type="InterPro" id="IPR016032">
    <property type="entry name" value="Sig_transdc_resp-reg_C-effctor"/>
</dbReference>
<keyword evidence="1 5" id="KW-0597">Phosphoprotein</keyword>
<evidence type="ECO:0000256" key="4">
    <source>
        <dbReference type="ARBA" id="ARBA00023163"/>
    </source>
</evidence>
<reference evidence="8 9" key="1">
    <citation type="journal article" date="2013" name="Genome Announc.">
        <title>Draft Genome Sequence of a Benzothiophene-Desulfurizing Bacterium, Gordona terrae Strain C-6.</title>
        <authorList>
            <person name="Wang W."/>
            <person name="Ma T."/>
            <person name="Ren Y."/>
            <person name="Li G."/>
        </authorList>
    </citation>
    <scope>NUCLEOTIDE SEQUENCE [LARGE SCALE GENOMIC DNA]</scope>
    <source>
        <strain evidence="8 9">C-6</strain>
    </source>
</reference>
<dbReference type="PROSITE" id="PS50110">
    <property type="entry name" value="RESPONSE_REGULATORY"/>
    <property type="match status" value="1"/>
</dbReference>
<dbReference type="GO" id="GO:0006355">
    <property type="term" value="P:regulation of DNA-templated transcription"/>
    <property type="evidence" value="ECO:0007669"/>
    <property type="project" value="InterPro"/>
</dbReference>